<name>A0A8J3DF20_9BACT</name>
<evidence type="ECO:0000256" key="1">
    <source>
        <dbReference type="ARBA" id="ARBA00004651"/>
    </source>
</evidence>
<dbReference type="GO" id="GO:0005886">
    <property type="term" value="C:plasma membrane"/>
    <property type="evidence" value="ECO:0007669"/>
    <property type="project" value="UniProtKB-SubCell"/>
</dbReference>
<dbReference type="Proteomes" id="UP000642829">
    <property type="component" value="Unassembled WGS sequence"/>
</dbReference>
<evidence type="ECO:0000256" key="7">
    <source>
        <dbReference type="SAM" id="Phobius"/>
    </source>
</evidence>
<dbReference type="AlphaFoldDB" id="A0A8J3DF20"/>
<dbReference type="Gene3D" id="2.30.30.60">
    <property type="match status" value="1"/>
</dbReference>
<dbReference type="Gene3D" id="1.10.287.1260">
    <property type="match status" value="1"/>
</dbReference>
<feature type="transmembrane region" description="Helical" evidence="7">
    <location>
        <begin position="59"/>
        <end position="81"/>
    </location>
</feature>
<sequence length="271" mass="29727">MDEEIKQVSESAQYVTQFLIDNGAKIFSAIFVLALGYWLSGWLRNLLLRMMEKKGMDITLAKFVSGCVRLIILMMAVLFAIAKFYSISPLVALLGASAFGLTLAIQGPISNYGAGLMIIITRPFVVGNTLTVQGQYGQVKEITLAYTQMENEDGEVITIPNKHIMGEIFINSHECRIVEGVIGISYASDADTSIEAVLKACQGIEDVTQDPPPQVGIDAFADSSVNIGYRCWVPTKTFHATRFKINRAVYQAVQDCGADIPFPQLDVTVKK</sequence>
<feature type="domain" description="Mechanosensitive ion channel MscS" evidence="8">
    <location>
        <begin position="108"/>
        <end position="173"/>
    </location>
</feature>
<dbReference type="InterPro" id="IPR011014">
    <property type="entry name" value="MscS_channel_TM-2"/>
</dbReference>
<feature type="domain" description="Mechanosensitive ion channel MscS C-terminal" evidence="9">
    <location>
        <begin position="181"/>
        <end position="254"/>
    </location>
</feature>
<dbReference type="SUPFAM" id="SSF50182">
    <property type="entry name" value="Sm-like ribonucleoproteins"/>
    <property type="match status" value="1"/>
</dbReference>
<dbReference type="InterPro" id="IPR006685">
    <property type="entry name" value="MscS_channel_2nd"/>
</dbReference>
<proteinExistence type="inferred from homology"/>
<dbReference type="InterPro" id="IPR008910">
    <property type="entry name" value="MSC_TM_helix"/>
</dbReference>
<dbReference type="Pfam" id="PF00924">
    <property type="entry name" value="MS_channel_2nd"/>
    <property type="match status" value="1"/>
</dbReference>
<feature type="transmembrane region" description="Helical" evidence="7">
    <location>
        <begin position="87"/>
        <end position="105"/>
    </location>
</feature>
<dbReference type="SUPFAM" id="SSF82861">
    <property type="entry name" value="Mechanosensitive channel protein MscS (YggB), transmembrane region"/>
    <property type="match status" value="1"/>
</dbReference>
<accession>A0A8J3DF20</accession>
<evidence type="ECO:0000259" key="9">
    <source>
        <dbReference type="Pfam" id="PF21082"/>
    </source>
</evidence>
<dbReference type="SUPFAM" id="SSF82689">
    <property type="entry name" value="Mechanosensitive channel protein MscS (YggB), C-terminal domain"/>
    <property type="match status" value="1"/>
</dbReference>
<comment type="caution">
    <text evidence="10">The sequence shown here is derived from an EMBL/GenBank/DDBJ whole genome shotgun (WGS) entry which is preliminary data.</text>
</comment>
<keyword evidence="11" id="KW-1185">Reference proteome</keyword>
<reference evidence="10" key="2">
    <citation type="submission" date="2020-09" db="EMBL/GenBank/DDBJ databases">
        <authorList>
            <person name="Sun Q."/>
            <person name="Kim S."/>
        </authorList>
    </citation>
    <scope>NUCLEOTIDE SEQUENCE</scope>
    <source>
        <strain evidence="10">KCTC 12870</strain>
    </source>
</reference>
<dbReference type="PANTHER" id="PTHR30221">
    <property type="entry name" value="SMALL-CONDUCTANCE MECHANOSENSITIVE CHANNEL"/>
    <property type="match status" value="1"/>
</dbReference>
<comment type="similarity">
    <text evidence="2">Belongs to the MscS (TC 1.A.23) family.</text>
</comment>
<dbReference type="PANTHER" id="PTHR30221:SF1">
    <property type="entry name" value="SMALL-CONDUCTANCE MECHANOSENSITIVE CHANNEL"/>
    <property type="match status" value="1"/>
</dbReference>
<feature type="transmembrane region" description="Helical" evidence="7">
    <location>
        <begin position="26"/>
        <end position="47"/>
    </location>
</feature>
<evidence type="ECO:0000256" key="3">
    <source>
        <dbReference type="ARBA" id="ARBA00022475"/>
    </source>
</evidence>
<evidence type="ECO:0000256" key="4">
    <source>
        <dbReference type="ARBA" id="ARBA00022692"/>
    </source>
</evidence>
<evidence type="ECO:0000313" key="10">
    <source>
        <dbReference type="EMBL" id="GHC12234.1"/>
    </source>
</evidence>
<dbReference type="InterPro" id="IPR045275">
    <property type="entry name" value="MscS_archaea/bacteria_type"/>
</dbReference>
<dbReference type="GO" id="GO:0008381">
    <property type="term" value="F:mechanosensitive monoatomic ion channel activity"/>
    <property type="evidence" value="ECO:0007669"/>
    <property type="project" value="InterPro"/>
</dbReference>
<evidence type="ECO:0000259" key="8">
    <source>
        <dbReference type="Pfam" id="PF00924"/>
    </source>
</evidence>
<dbReference type="Gene3D" id="3.30.70.100">
    <property type="match status" value="1"/>
</dbReference>
<evidence type="ECO:0000256" key="5">
    <source>
        <dbReference type="ARBA" id="ARBA00022989"/>
    </source>
</evidence>
<dbReference type="RefSeq" id="WP_189517126.1">
    <property type="nucleotide sequence ID" value="NZ_BMXG01000028.1"/>
</dbReference>
<comment type="subcellular location">
    <subcellularLocation>
        <location evidence="1">Cell membrane</location>
        <topology evidence="1">Multi-pass membrane protein</topology>
    </subcellularLocation>
</comment>
<dbReference type="InterPro" id="IPR023408">
    <property type="entry name" value="MscS_beta-dom_sf"/>
</dbReference>
<evidence type="ECO:0000256" key="2">
    <source>
        <dbReference type="ARBA" id="ARBA00008017"/>
    </source>
</evidence>
<dbReference type="InterPro" id="IPR010920">
    <property type="entry name" value="LSM_dom_sf"/>
</dbReference>
<keyword evidence="6 7" id="KW-0472">Membrane</keyword>
<organism evidence="10 11">
    <name type="scientific">Cerasicoccus arenae</name>
    <dbReference type="NCBI Taxonomy" id="424488"/>
    <lineage>
        <taxon>Bacteria</taxon>
        <taxon>Pseudomonadati</taxon>
        <taxon>Verrucomicrobiota</taxon>
        <taxon>Opitutia</taxon>
        <taxon>Puniceicoccales</taxon>
        <taxon>Cerasicoccaceae</taxon>
        <taxon>Cerasicoccus</taxon>
    </lineage>
</organism>
<dbReference type="InterPro" id="IPR049278">
    <property type="entry name" value="MS_channel_C"/>
</dbReference>
<dbReference type="Pfam" id="PF21082">
    <property type="entry name" value="MS_channel_3rd"/>
    <property type="match status" value="1"/>
</dbReference>
<reference evidence="10" key="1">
    <citation type="journal article" date="2014" name="Int. J. Syst. Evol. Microbiol.">
        <title>Complete genome sequence of Corynebacterium casei LMG S-19264T (=DSM 44701T), isolated from a smear-ripened cheese.</title>
        <authorList>
            <consortium name="US DOE Joint Genome Institute (JGI-PGF)"/>
            <person name="Walter F."/>
            <person name="Albersmeier A."/>
            <person name="Kalinowski J."/>
            <person name="Ruckert C."/>
        </authorList>
    </citation>
    <scope>NUCLEOTIDE SEQUENCE</scope>
    <source>
        <strain evidence="10">KCTC 12870</strain>
    </source>
</reference>
<evidence type="ECO:0000256" key="6">
    <source>
        <dbReference type="ARBA" id="ARBA00023136"/>
    </source>
</evidence>
<keyword evidence="4 7" id="KW-0812">Transmembrane</keyword>
<dbReference type="InterPro" id="IPR011066">
    <property type="entry name" value="MscS_channel_C_sf"/>
</dbReference>
<keyword evidence="5 7" id="KW-1133">Transmembrane helix</keyword>
<protein>
    <submittedName>
        <fullName evidence="10">Mechanosensitive ion channel protein</fullName>
    </submittedName>
</protein>
<evidence type="ECO:0000313" key="11">
    <source>
        <dbReference type="Proteomes" id="UP000642829"/>
    </source>
</evidence>
<keyword evidence="3" id="KW-1003">Cell membrane</keyword>
<gene>
    <name evidence="10" type="ORF">GCM10007047_31970</name>
</gene>
<dbReference type="EMBL" id="BMXG01000028">
    <property type="protein sequence ID" value="GHC12234.1"/>
    <property type="molecule type" value="Genomic_DNA"/>
</dbReference>
<dbReference type="Pfam" id="PF05552">
    <property type="entry name" value="MS_channel_1st_1"/>
    <property type="match status" value="1"/>
</dbReference>